<dbReference type="Pfam" id="PF00651">
    <property type="entry name" value="BTB"/>
    <property type="match status" value="1"/>
</dbReference>
<feature type="compositionally biased region" description="Polar residues" evidence="1">
    <location>
        <begin position="505"/>
        <end position="540"/>
    </location>
</feature>
<feature type="domain" description="BTB" evidence="2">
    <location>
        <begin position="20"/>
        <end position="89"/>
    </location>
</feature>
<dbReference type="InterPro" id="IPR042915">
    <property type="entry name" value="BTBD18"/>
</dbReference>
<feature type="compositionally biased region" description="Basic and acidic residues" evidence="1">
    <location>
        <begin position="344"/>
        <end position="354"/>
    </location>
</feature>
<feature type="compositionally biased region" description="Basic and acidic residues" evidence="1">
    <location>
        <begin position="121"/>
        <end position="133"/>
    </location>
</feature>
<feature type="region of interest" description="Disordered" evidence="1">
    <location>
        <begin position="333"/>
        <end position="371"/>
    </location>
</feature>
<dbReference type="OrthoDB" id="8963596at2759"/>
<dbReference type="PANTHER" id="PTHR47639:SF1">
    <property type="entry name" value="BTB_POZ DOMAIN-CONTAINING PROTEIN 18"/>
    <property type="match status" value="1"/>
</dbReference>
<dbReference type="KEGG" id="char:122128552"/>
<dbReference type="PANTHER" id="PTHR47639">
    <property type="entry name" value="BTB/POZ DOMAIN-CONTAINING PROTEIN 18"/>
    <property type="match status" value="1"/>
</dbReference>
<keyword evidence="3" id="KW-1185">Reference proteome</keyword>
<dbReference type="RefSeq" id="XP_042558684.1">
    <property type="nucleotide sequence ID" value="XM_042702750.1"/>
</dbReference>
<dbReference type="AlphaFoldDB" id="A0A8M1K9M5"/>
<feature type="compositionally biased region" description="Basic residues" evidence="1">
    <location>
        <begin position="646"/>
        <end position="657"/>
    </location>
</feature>
<dbReference type="GeneID" id="122128552"/>
<organism evidence="3 4">
    <name type="scientific">Clupea harengus</name>
    <name type="common">Atlantic herring</name>
    <dbReference type="NCBI Taxonomy" id="7950"/>
    <lineage>
        <taxon>Eukaryota</taxon>
        <taxon>Metazoa</taxon>
        <taxon>Chordata</taxon>
        <taxon>Craniata</taxon>
        <taxon>Vertebrata</taxon>
        <taxon>Euteleostomi</taxon>
        <taxon>Actinopterygii</taxon>
        <taxon>Neopterygii</taxon>
        <taxon>Teleostei</taxon>
        <taxon>Clupei</taxon>
        <taxon>Clupeiformes</taxon>
        <taxon>Clupeoidei</taxon>
        <taxon>Clupeidae</taxon>
        <taxon>Clupea</taxon>
    </lineage>
</organism>
<evidence type="ECO:0000313" key="3">
    <source>
        <dbReference type="Proteomes" id="UP000515152"/>
    </source>
</evidence>
<name>A0A8M1K9M5_CLUHA</name>
<feature type="region of interest" description="Disordered" evidence="1">
    <location>
        <begin position="505"/>
        <end position="542"/>
    </location>
</feature>
<feature type="region of interest" description="Disordered" evidence="1">
    <location>
        <begin position="695"/>
        <end position="714"/>
    </location>
</feature>
<dbReference type="Proteomes" id="UP000515152">
    <property type="component" value="Chromosome 20"/>
</dbReference>
<sequence length="740" mass="82118">MFEQLLIKELQRQQHRTQFCDTVLQAQGVSVPVHSCVLSAFSPRLCEFLSTLPALPGGKSRVIELQAVEAYTLLRLVSALYTGTVEGERRDLQKAADTLGITLPQETGETGEGEWEGGGEPLKDTTLRRKGGSEEGVGGKGTDRRVCNDAETQTDVILTNEGRHMAETDLDTDTDTQRHMAETDLDTTSSQDAQFMCVRPNTVEFQTVVPHESVGHMSQFPWVTEGCLQTSSDENPLMAPSDDDVCTAVVIPSTLDDATVCQLISEVTVGAPGGSCSSLLPPPPEDQPKEKERLRMSTTEDGGELVDGFEQFEGNIPEFISYFLDLAGPRRAGHQVRRSPRRMKREEKRGSERARRLRGGMGKDGEERQGTGKVACRFPLREGRPVVLTWRGLGGGRIGRLIHLPPRKKARSRPCVRQSSAQGKAEPSQNKIPAIRKPRRRIQLLPLQAHLECDTLPPTPTPTPTPSYLSLSPSILHTLPLPPATQPRFLLEQLLTELNQPSGATEALNSHSTLPANTTSPRMLYSSGNADARSSQQQQPEGEVNDMLDHLLLSLEQPVDMRPYTVIKKLQEGHRREEVRSAVYDLPRAHTPLLHAHPLLWKAPEPSHTQPQQHWSEASLSVSNEWLRIPKASLSGATLPGPSYHPHCKPSKHKTKCRRENRRLAEISLKEEMFEERRMTRNQANILRISHEHTTAAGAASTGPGVPVPKHPRLGKNMKILRQKLLGKRKREEDEEVPES</sequence>
<gene>
    <name evidence="4" type="primary">LOC122128552</name>
</gene>
<feature type="compositionally biased region" description="Basic residues" evidence="1">
    <location>
        <begin position="333"/>
        <end position="343"/>
    </location>
</feature>
<reference evidence="4" key="1">
    <citation type="submission" date="2025-08" db="UniProtKB">
        <authorList>
            <consortium name="RefSeq"/>
        </authorList>
    </citation>
    <scope>IDENTIFICATION</scope>
</reference>
<feature type="region of interest" description="Disordered" evidence="1">
    <location>
        <begin position="406"/>
        <end position="432"/>
    </location>
</feature>
<accession>A0A8M1K9M5</accession>
<dbReference type="InterPro" id="IPR000210">
    <property type="entry name" value="BTB/POZ_dom"/>
</dbReference>
<feature type="region of interest" description="Disordered" evidence="1">
    <location>
        <begin position="272"/>
        <end position="293"/>
    </location>
</feature>
<dbReference type="PROSITE" id="PS50097">
    <property type="entry name" value="BTB"/>
    <property type="match status" value="1"/>
</dbReference>
<dbReference type="GO" id="GO:0032968">
    <property type="term" value="P:positive regulation of transcription elongation by RNA polymerase II"/>
    <property type="evidence" value="ECO:0007669"/>
    <property type="project" value="InterPro"/>
</dbReference>
<evidence type="ECO:0000313" key="4">
    <source>
        <dbReference type="RefSeq" id="XP_042558684.1"/>
    </source>
</evidence>
<evidence type="ECO:0000256" key="1">
    <source>
        <dbReference type="SAM" id="MobiDB-lite"/>
    </source>
</evidence>
<feature type="compositionally biased region" description="Polar residues" evidence="1">
    <location>
        <begin position="417"/>
        <end position="430"/>
    </location>
</feature>
<evidence type="ECO:0000259" key="2">
    <source>
        <dbReference type="PROSITE" id="PS50097"/>
    </source>
</evidence>
<proteinExistence type="predicted"/>
<feature type="region of interest" description="Disordered" evidence="1">
    <location>
        <begin position="637"/>
        <end position="657"/>
    </location>
</feature>
<protein>
    <submittedName>
        <fullName evidence="4">Uncharacterized protein LOC122128552</fullName>
    </submittedName>
</protein>
<feature type="compositionally biased region" description="Low complexity" evidence="1">
    <location>
        <begin position="695"/>
        <end position="705"/>
    </location>
</feature>
<feature type="region of interest" description="Disordered" evidence="1">
    <location>
        <begin position="103"/>
        <end position="145"/>
    </location>
</feature>
<feature type="compositionally biased region" description="Basic and acidic residues" evidence="1">
    <location>
        <begin position="361"/>
        <end position="370"/>
    </location>
</feature>
<dbReference type="SMART" id="SM00225">
    <property type="entry name" value="BTB"/>
    <property type="match status" value="1"/>
</dbReference>